<dbReference type="InterPro" id="IPR051335">
    <property type="entry name" value="Alanyl-tRNA_Editing_Enzymes"/>
</dbReference>
<dbReference type="GO" id="GO:0005737">
    <property type="term" value="C:cytoplasm"/>
    <property type="evidence" value="ECO:0007669"/>
    <property type="project" value="UniProtKB-SubCell"/>
</dbReference>
<evidence type="ECO:0000313" key="18">
    <source>
        <dbReference type="Proteomes" id="UP000281813"/>
    </source>
</evidence>
<evidence type="ECO:0000256" key="13">
    <source>
        <dbReference type="ARBA" id="ARBA00022917"/>
    </source>
</evidence>
<evidence type="ECO:0000256" key="12">
    <source>
        <dbReference type="ARBA" id="ARBA00022884"/>
    </source>
</evidence>
<reference evidence="17 18" key="1">
    <citation type="journal article" date="2015" name="Antonie Van Leeuwenhoek">
        <title>Oceanobacillus bengalensis sp. nov., a bacterium isolated from seawater of the Bay of Bengal.</title>
        <authorList>
            <person name="Yongchang O."/>
            <person name="Xiang W."/>
            <person name="Wang G."/>
        </authorList>
    </citation>
    <scope>NUCLEOTIDE SEQUENCE [LARGE SCALE GENOMIC DNA]</scope>
    <source>
        <strain evidence="17 18">MCCC 1K00260</strain>
    </source>
</reference>
<dbReference type="GO" id="GO:0046872">
    <property type="term" value="F:metal ion binding"/>
    <property type="evidence" value="ECO:0007669"/>
    <property type="project" value="UniProtKB-KW"/>
</dbReference>
<keyword evidence="12" id="KW-0694">RNA-binding</keyword>
<accession>A0A494Z537</accession>
<keyword evidence="10" id="KW-0862">Zinc</keyword>
<keyword evidence="11" id="KW-0067">ATP-binding</keyword>
<dbReference type="InterPro" id="IPR009000">
    <property type="entry name" value="Transl_B-barrel_sf"/>
</dbReference>
<dbReference type="GO" id="GO:0002161">
    <property type="term" value="F:aminoacyl-tRNA deacylase activity"/>
    <property type="evidence" value="ECO:0007669"/>
    <property type="project" value="UniProtKB-ARBA"/>
</dbReference>
<dbReference type="EMBL" id="RBZO01000004">
    <property type="protein sequence ID" value="RKQ17633.1"/>
    <property type="molecule type" value="Genomic_DNA"/>
</dbReference>
<dbReference type="PANTHER" id="PTHR43462">
    <property type="entry name" value="ALANYL-TRNA EDITING PROTEIN"/>
    <property type="match status" value="1"/>
</dbReference>
<keyword evidence="9" id="KW-0547">Nucleotide-binding</keyword>
<protein>
    <recommendedName>
        <fullName evidence="5">Alanine--tRNA ligase</fullName>
        <ecNumber evidence="4">6.1.1.7</ecNumber>
    </recommendedName>
    <alternativeName>
        <fullName evidence="15">Alanyl-tRNA synthetase</fullName>
    </alternativeName>
</protein>
<organism evidence="17 18">
    <name type="scientific">Oceanobacillus bengalensis</name>
    <dbReference type="NCBI Taxonomy" id="1435466"/>
    <lineage>
        <taxon>Bacteria</taxon>
        <taxon>Bacillati</taxon>
        <taxon>Bacillota</taxon>
        <taxon>Bacilli</taxon>
        <taxon>Bacillales</taxon>
        <taxon>Bacillaceae</taxon>
        <taxon>Oceanobacillus</taxon>
    </lineage>
</organism>
<dbReference type="GO" id="GO:0005524">
    <property type="term" value="F:ATP binding"/>
    <property type="evidence" value="ECO:0007669"/>
    <property type="project" value="UniProtKB-KW"/>
</dbReference>
<dbReference type="InterPro" id="IPR018164">
    <property type="entry name" value="Ala-tRNA-synth_IIc_N"/>
</dbReference>
<dbReference type="GO" id="GO:0004813">
    <property type="term" value="F:alanine-tRNA ligase activity"/>
    <property type="evidence" value="ECO:0007669"/>
    <property type="project" value="UniProtKB-EC"/>
</dbReference>
<dbReference type="GO" id="GO:0000049">
    <property type="term" value="F:tRNA binding"/>
    <property type="evidence" value="ECO:0007669"/>
    <property type="project" value="UniProtKB-KW"/>
</dbReference>
<dbReference type="Pfam" id="PF02272">
    <property type="entry name" value="DHHA1"/>
    <property type="match status" value="1"/>
</dbReference>
<gene>
    <name evidence="17" type="ORF">D8M05_04340</name>
</gene>
<evidence type="ECO:0000313" key="17">
    <source>
        <dbReference type="EMBL" id="RKQ17633.1"/>
    </source>
</evidence>
<evidence type="ECO:0000256" key="1">
    <source>
        <dbReference type="ARBA" id="ARBA00001947"/>
    </source>
</evidence>
<comment type="caution">
    <text evidence="17">The sequence shown here is derived from an EMBL/GenBank/DDBJ whole genome shotgun (WGS) entry which is preliminary data.</text>
</comment>
<comment type="cofactor">
    <cofactor evidence="1">
        <name>Zn(2+)</name>
        <dbReference type="ChEBI" id="CHEBI:29105"/>
    </cofactor>
</comment>
<evidence type="ECO:0000259" key="16">
    <source>
        <dbReference type="PROSITE" id="PS50860"/>
    </source>
</evidence>
<keyword evidence="13" id="KW-0648">Protein biosynthesis</keyword>
<dbReference type="InterPro" id="IPR018165">
    <property type="entry name" value="Ala-tRNA-synth_IIc_core"/>
</dbReference>
<dbReference type="SUPFAM" id="SSF50447">
    <property type="entry name" value="Translation proteins"/>
    <property type="match status" value="1"/>
</dbReference>
<comment type="subcellular location">
    <subcellularLocation>
        <location evidence="2">Cytoplasm</location>
    </subcellularLocation>
</comment>
<evidence type="ECO:0000256" key="11">
    <source>
        <dbReference type="ARBA" id="ARBA00022840"/>
    </source>
</evidence>
<dbReference type="Proteomes" id="UP000281813">
    <property type="component" value="Unassembled WGS sequence"/>
</dbReference>
<evidence type="ECO:0000256" key="10">
    <source>
        <dbReference type="ARBA" id="ARBA00022833"/>
    </source>
</evidence>
<keyword evidence="8" id="KW-0479">Metal-binding</keyword>
<evidence type="ECO:0000256" key="2">
    <source>
        <dbReference type="ARBA" id="ARBA00004496"/>
    </source>
</evidence>
<dbReference type="SUPFAM" id="SSF55186">
    <property type="entry name" value="ThrRS/AlaRS common domain"/>
    <property type="match status" value="1"/>
</dbReference>
<evidence type="ECO:0000256" key="14">
    <source>
        <dbReference type="ARBA" id="ARBA00023146"/>
    </source>
</evidence>
<dbReference type="PROSITE" id="PS50860">
    <property type="entry name" value="AA_TRNA_LIGASE_II_ALA"/>
    <property type="match status" value="1"/>
</dbReference>
<evidence type="ECO:0000256" key="3">
    <source>
        <dbReference type="ARBA" id="ARBA00008226"/>
    </source>
</evidence>
<evidence type="ECO:0000256" key="4">
    <source>
        <dbReference type="ARBA" id="ARBA00013168"/>
    </source>
</evidence>
<evidence type="ECO:0000256" key="8">
    <source>
        <dbReference type="ARBA" id="ARBA00022723"/>
    </source>
</evidence>
<dbReference type="InterPro" id="IPR018163">
    <property type="entry name" value="Thr/Ala-tRNA-synth_IIc_edit"/>
</dbReference>
<evidence type="ECO:0000256" key="5">
    <source>
        <dbReference type="ARBA" id="ARBA00017959"/>
    </source>
</evidence>
<dbReference type="FunFam" id="3.10.310.40:FF:000001">
    <property type="entry name" value="Alanine--tRNA ligase"/>
    <property type="match status" value="1"/>
</dbReference>
<keyword evidence="7" id="KW-0436">Ligase</keyword>
<keyword evidence="6" id="KW-0820">tRNA-binding</keyword>
<dbReference type="EC" id="6.1.1.7" evidence="4"/>
<keyword evidence="14" id="KW-0030">Aminoacyl-tRNA synthetase</keyword>
<dbReference type="AlphaFoldDB" id="A0A494Z537"/>
<evidence type="ECO:0000256" key="9">
    <source>
        <dbReference type="ARBA" id="ARBA00022741"/>
    </source>
</evidence>
<comment type="similarity">
    <text evidence="3">Belongs to the class-II aminoacyl-tRNA synthetase family.</text>
</comment>
<dbReference type="GO" id="GO:0006419">
    <property type="term" value="P:alanyl-tRNA aminoacylation"/>
    <property type="evidence" value="ECO:0007669"/>
    <property type="project" value="InterPro"/>
</dbReference>
<evidence type="ECO:0000256" key="15">
    <source>
        <dbReference type="ARBA" id="ARBA00032577"/>
    </source>
</evidence>
<dbReference type="Gene3D" id="2.40.30.130">
    <property type="match status" value="1"/>
</dbReference>
<dbReference type="SMART" id="SM00863">
    <property type="entry name" value="tRNA_SAD"/>
    <property type="match status" value="1"/>
</dbReference>
<dbReference type="OrthoDB" id="9812949at2"/>
<dbReference type="InterPro" id="IPR012947">
    <property type="entry name" value="tRNA_SAD"/>
</dbReference>
<evidence type="ECO:0000256" key="6">
    <source>
        <dbReference type="ARBA" id="ARBA00022555"/>
    </source>
</evidence>
<sequence>MATEKLYYQDQYIRNFTTKVQKLDIDESGRTYAVLNETAFYPTGGGQPHDTGKLNDVTVYDVEEVEGEIRHYIEGPMEIGTECVGQLDWERRFDHMQQHAGQHILSAAFEDTYGYKTVSFHLGKETCSIDLEVEELTDGVSFDVEKIANNIILENRPIEAKWVTEHELANYSLRKKLSVSDNIRLVIIPDFDYNGCGGTHPNSTGQVNAIKILHWEKQKKNIRVFFVSGNRMIKQLHEKQHVIGGLTSLLSAPQEQLVRATGKVLQQTKHLEKTVDELKLALIKYEAKELIDGTGLAPGRKTMKVIFKNRPMKELQLLAKSIMKETSSTLIVLLSENESKFQLVCARTDDLDMNMNQLIKQVLPMINGKGGGNNQVAQGGGDTILPAEQLMKALERFIES</sequence>
<dbReference type="Gene3D" id="3.10.310.40">
    <property type="match status" value="1"/>
</dbReference>
<dbReference type="Gene3D" id="3.30.980.10">
    <property type="entry name" value="Threonyl-trna Synthetase, Chain A, domain 2"/>
    <property type="match status" value="1"/>
</dbReference>
<dbReference type="PANTHER" id="PTHR43462:SF1">
    <property type="entry name" value="ALANYL-TRNA EDITING PROTEIN AARSD1"/>
    <property type="match status" value="1"/>
</dbReference>
<dbReference type="RefSeq" id="WP_121129009.1">
    <property type="nucleotide sequence ID" value="NZ_JBHUFK010000001.1"/>
</dbReference>
<dbReference type="Pfam" id="PF01411">
    <property type="entry name" value="tRNA-synt_2c"/>
    <property type="match status" value="1"/>
</dbReference>
<proteinExistence type="inferred from homology"/>
<dbReference type="Pfam" id="PF07973">
    <property type="entry name" value="tRNA_SAD"/>
    <property type="match status" value="1"/>
</dbReference>
<name>A0A494Z537_9BACI</name>
<keyword evidence="18" id="KW-1185">Reference proteome</keyword>
<dbReference type="InterPro" id="IPR003156">
    <property type="entry name" value="DHHA1_dom"/>
</dbReference>
<feature type="domain" description="Alanyl-transfer RNA synthetases family profile" evidence="16">
    <location>
        <begin position="1"/>
        <end position="238"/>
    </location>
</feature>
<evidence type="ECO:0000256" key="7">
    <source>
        <dbReference type="ARBA" id="ARBA00022598"/>
    </source>
</evidence>